<reference evidence="1 2" key="1">
    <citation type="journal article" date="2016" name="Nat. Commun.">
        <title>Thousands of microbial genomes shed light on interconnected biogeochemical processes in an aquifer system.</title>
        <authorList>
            <person name="Anantharaman K."/>
            <person name="Brown C.T."/>
            <person name="Hug L.A."/>
            <person name="Sharon I."/>
            <person name="Castelle C.J."/>
            <person name="Probst A.J."/>
            <person name="Thomas B.C."/>
            <person name="Singh A."/>
            <person name="Wilkins M.J."/>
            <person name="Karaoz U."/>
            <person name="Brodie E.L."/>
            <person name="Williams K.H."/>
            <person name="Hubbard S.S."/>
            <person name="Banfield J.F."/>
        </authorList>
    </citation>
    <scope>NUCLEOTIDE SEQUENCE [LARGE SCALE GENOMIC DNA]</scope>
</reference>
<comment type="caution">
    <text evidence="1">The sequence shown here is derived from an EMBL/GenBank/DDBJ whole genome shotgun (WGS) entry which is preliminary data.</text>
</comment>
<evidence type="ECO:0000313" key="1">
    <source>
        <dbReference type="EMBL" id="OGY48275.1"/>
    </source>
</evidence>
<name>A0A1G1Y7E7_9BACT</name>
<gene>
    <name evidence="1" type="ORF">A2663_00605</name>
</gene>
<sequence length="381" mass="43194">METNSNGNNHLRKKEYEKLVRDIVNVASALGMYPPEHPMVTRRLDSLYREMGEIFKNNQLISIHRGEGTFVVNDVEFLANDPVIEKVSRHFNNFKITDLEIGPGLKPDELKRFLNLLSRSEQNAKLYPNLNAACQKNQIASIKAMQAAYIRVAKDVKDKLGGKSVGELKLSKDEMNRLIGYLKGEVKLAHPKETKIYKKIFENAGMLSGLVNKIIAESSKEPADKRKKIVLMVLNQIGRYLIQQSTGASQQKESLKVLLNLKKTLANSELFVALGNGDSSFKNEVEEAMEKTKLLVKNQALLAEYSKHKDKLKEVKEKIQKISPQLLKGELDSAEEGGRPEMEKLLLEIKGFLEKIERQKSMAPDDLRKIPPLVKEIKKYL</sequence>
<accession>A0A1G1Y7E7</accession>
<evidence type="ECO:0000313" key="2">
    <source>
        <dbReference type="Proteomes" id="UP000178432"/>
    </source>
</evidence>
<protein>
    <submittedName>
        <fullName evidence="1">Uncharacterized protein</fullName>
    </submittedName>
</protein>
<dbReference type="Proteomes" id="UP000178432">
    <property type="component" value="Unassembled WGS sequence"/>
</dbReference>
<dbReference type="EMBL" id="MHIF01000016">
    <property type="protein sequence ID" value="OGY48275.1"/>
    <property type="molecule type" value="Genomic_DNA"/>
</dbReference>
<proteinExistence type="predicted"/>
<dbReference type="AlphaFoldDB" id="A0A1G1Y7E7"/>
<organism evidence="1 2">
    <name type="scientific">Candidatus Buchananbacteria bacterium RIFCSPHIGHO2_01_FULL_46_12</name>
    <dbReference type="NCBI Taxonomy" id="1797536"/>
    <lineage>
        <taxon>Bacteria</taxon>
        <taxon>Candidatus Buchananiibacteriota</taxon>
    </lineage>
</organism>